<sequence>LSKPLRELLVEQESQEPVRPDVARTDNPSLMAVNCQMPEMCLTRVQRDGFHSPFRNATLDFLLNPKTSNSLGRLSNGQIGVVLSPPERQALFEWWIEFGKRRSQYVPIYARGAWTGVSVDNSATEKRKRVQLSDEPVLPASVERFIRAHDRQLAEILQLSALNEHGNISEEKDVATSATESPNPPHAAHSAENGTLDNHSSGTQPPSAQTKNAAVAFGPSESIQWLVQICSMACGSTHWSQLLTEIEMLELMLFPKEGTPEKFRQADLALISCLDLR</sequence>
<dbReference type="AlphaFoldDB" id="A0A183ALG9"/>
<feature type="compositionally biased region" description="Polar residues" evidence="1">
    <location>
        <begin position="192"/>
        <end position="212"/>
    </location>
</feature>
<proteinExistence type="predicted"/>
<dbReference type="WBParaSite" id="ECPE_0000782301-mRNA-1">
    <property type="protein sequence ID" value="ECPE_0000782301-mRNA-1"/>
    <property type="gene ID" value="ECPE_0000782301"/>
</dbReference>
<reference evidence="2" key="1">
    <citation type="submission" date="2016-06" db="UniProtKB">
        <authorList>
            <consortium name="WormBaseParasite"/>
        </authorList>
    </citation>
    <scope>IDENTIFICATION</scope>
</reference>
<protein>
    <submittedName>
        <fullName evidence="2">Med13_N domain-containing protein</fullName>
    </submittedName>
</protein>
<evidence type="ECO:0000313" key="2">
    <source>
        <dbReference type="WBParaSite" id="ECPE_0000782301-mRNA-1"/>
    </source>
</evidence>
<feature type="region of interest" description="Disordered" evidence="1">
    <location>
        <begin position="170"/>
        <end position="214"/>
    </location>
</feature>
<accession>A0A183ALG9</accession>
<evidence type="ECO:0000256" key="1">
    <source>
        <dbReference type="SAM" id="MobiDB-lite"/>
    </source>
</evidence>
<organism evidence="2">
    <name type="scientific">Echinostoma caproni</name>
    <dbReference type="NCBI Taxonomy" id="27848"/>
    <lineage>
        <taxon>Eukaryota</taxon>
        <taxon>Metazoa</taxon>
        <taxon>Spiralia</taxon>
        <taxon>Lophotrochozoa</taxon>
        <taxon>Platyhelminthes</taxon>
        <taxon>Trematoda</taxon>
        <taxon>Digenea</taxon>
        <taxon>Plagiorchiida</taxon>
        <taxon>Echinostomata</taxon>
        <taxon>Echinostomatoidea</taxon>
        <taxon>Echinostomatidae</taxon>
        <taxon>Echinostoma</taxon>
    </lineage>
</organism>
<name>A0A183ALG9_9TREM</name>